<evidence type="ECO:0000256" key="1">
    <source>
        <dbReference type="ARBA" id="ARBA00008324"/>
    </source>
</evidence>
<evidence type="ECO:0000256" key="2">
    <source>
        <dbReference type="ARBA" id="ARBA00022801"/>
    </source>
</evidence>
<evidence type="ECO:0000259" key="3">
    <source>
        <dbReference type="Pfam" id="PF03061"/>
    </source>
</evidence>
<evidence type="ECO:0000313" key="5">
    <source>
        <dbReference type="Proteomes" id="UP000673975"/>
    </source>
</evidence>
<dbReference type="Proteomes" id="UP000673975">
    <property type="component" value="Unassembled WGS sequence"/>
</dbReference>
<gene>
    <name evidence="4" type="ORF">NATSA_13065</name>
</gene>
<dbReference type="GO" id="GO:0061522">
    <property type="term" value="F:1,4-dihydroxy-2-naphthoyl-CoA thioesterase activity"/>
    <property type="evidence" value="ECO:0007669"/>
    <property type="project" value="TreeGrafter"/>
</dbReference>
<dbReference type="PANTHER" id="PTHR43240:SF5">
    <property type="entry name" value="1,4-DIHYDROXY-2-NAPHTHOYL-COA THIOESTERASE 1"/>
    <property type="match status" value="1"/>
</dbReference>
<dbReference type="AlphaFoldDB" id="A0A8J7RKY1"/>
<reference evidence="4" key="1">
    <citation type="submission" date="2021-02" db="EMBL/GenBank/DDBJ databases">
        <title>Natronogracilivirga saccharolytica gen. nov. sp. nov. a new anaerobic, haloalkiliphilic carbohydrate-fermenting bacterium from soda lake and proposing of Cyclonatronumiaceae fam. nov. in the phylum Balneolaeota.</title>
        <authorList>
            <person name="Zhilina T.N."/>
            <person name="Sorokin D.Y."/>
            <person name="Zavarzina D.G."/>
            <person name="Toshchakov S.V."/>
            <person name="Kublanov I.V."/>
        </authorList>
    </citation>
    <scope>NUCLEOTIDE SEQUENCE</scope>
    <source>
        <strain evidence="4">Z-1702</strain>
    </source>
</reference>
<keyword evidence="2" id="KW-0378">Hydrolase</keyword>
<dbReference type="SUPFAM" id="SSF54637">
    <property type="entry name" value="Thioesterase/thiol ester dehydrase-isomerase"/>
    <property type="match status" value="1"/>
</dbReference>
<organism evidence="4 5">
    <name type="scientific">Natronogracilivirga saccharolytica</name>
    <dbReference type="NCBI Taxonomy" id="2812953"/>
    <lineage>
        <taxon>Bacteria</taxon>
        <taxon>Pseudomonadati</taxon>
        <taxon>Balneolota</taxon>
        <taxon>Balneolia</taxon>
        <taxon>Balneolales</taxon>
        <taxon>Cyclonatronaceae</taxon>
        <taxon>Natronogracilivirga</taxon>
    </lineage>
</organism>
<comment type="caution">
    <text evidence="4">The sequence shown here is derived from an EMBL/GenBank/DDBJ whole genome shotgun (WGS) entry which is preliminary data.</text>
</comment>
<feature type="domain" description="Thioesterase" evidence="3">
    <location>
        <begin position="52"/>
        <end position="130"/>
    </location>
</feature>
<dbReference type="InterPro" id="IPR029069">
    <property type="entry name" value="HotDog_dom_sf"/>
</dbReference>
<dbReference type="NCBIfam" id="TIGR00369">
    <property type="entry name" value="unchar_dom_1"/>
    <property type="match status" value="1"/>
</dbReference>
<dbReference type="InterPro" id="IPR003736">
    <property type="entry name" value="PAAI_dom"/>
</dbReference>
<comment type="similarity">
    <text evidence="1">Belongs to the thioesterase PaaI family.</text>
</comment>
<dbReference type="Gene3D" id="3.10.129.10">
    <property type="entry name" value="Hotdog Thioesterase"/>
    <property type="match status" value="1"/>
</dbReference>
<dbReference type="GO" id="GO:0005829">
    <property type="term" value="C:cytosol"/>
    <property type="evidence" value="ECO:0007669"/>
    <property type="project" value="TreeGrafter"/>
</dbReference>
<dbReference type="InterPro" id="IPR006683">
    <property type="entry name" value="Thioestr_dom"/>
</dbReference>
<accession>A0A8J7RKY1</accession>
<dbReference type="CDD" id="cd03443">
    <property type="entry name" value="PaaI_thioesterase"/>
    <property type="match status" value="1"/>
</dbReference>
<protein>
    <submittedName>
        <fullName evidence="4">PaaI family thioesterase</fullName>
    </submittedName>
</protein>
<dbReference type="EMBL" id="JAFIDN010000012">
    <property type="protein sequence ID" value="MBP3193600.1"/>
    <property type="molecule type" value="Genomic_DNA"/>
</dbReference>
<keyword evidence="5" id="KW-1185">Reference proteome</keyword>
<dbReference type="PANTHER" id="PTHR43240">
    <property type="entry name" value="1,4-DIHYDROXY-2-NAPHTHOYL-COA THIOESTERASE 1"/>
    <property type="match status" value="1"/>
</dbReference>
<sequence length="142" mass="15405">MIIADDLKDKWEQLSSIGQPGLMEALSIRITRIDHGCIEASMPVSPAVKQPFGLLHGGASVALAETVSSLGSWMLIDTDHQKAVGLEINANHIRPVRTGSVYATATILHHGSKTHVWQTEIRNDDSELVCISRCTTAILSNH</sequence>
<dbReference type="Pfam" id="PF03061">
    <property type="entry name" value="4HBT"/>
    <property type="match status" value="1"/>
</dbReference>
<name>A0A8J7RKY1_9BACT</name>
<proteinExistence type="inferred from homology"/>
<evidence type="ECO:0000313" key="4">
    <source>
        <dbReference type="EMBL" id="MBP3193600.1"/>
    </source>
</evidence>